<keyword evidence="3" id="KW-1185">Reference proteome</keyword>
<dbReference type="Proteomes" id="UP000674179">
    <property type="component" value="Chromosome 28"/>
</dbReference>
<accession>A0A836GH85</accession>
<dbReference type="KEGG" id="lenr:94171659"/>
<reference evidence="2 3" key="1">
    <citation type="submission" date="2021-02" db="EMBL/GenBank/DDBJ databases">
        <title>Leishmania (Mundinia) enrietti genome sequencing and assembly.</title>
        <authorList>
            <person name="Almutairi H."/>
            <person name="Gatherer D."/>
        </authorList>
    </citation>
    <scope>NUCLEOTIDE SEQUENCE [LARGE SCALE GENOMIC DNA]</scope>
    <source>
        <strain evidence="2">CUR178</strain>
    </source>
</reference>
<gene>
    <name evidence="2" type="ORF">CUR178_04441</name>
</gene>
<sequence length="816" mass="91077">MRGLHPGCRQQRLFTGALFPETLNDQLAAFARRHKLRSEVWVPHKAFDKALKPYSVYILPNATLCDIALNPGGNVEDVMASIGSDRRLVNAQQTSNQHLLERFRDFMLSCFTPLQQIPTPIPAQSFTPSAATGAQVACGTGAVLRSSPHNTRTRSPSECLIAALDSGAEPASMGATVANCKLAPILPADPCWDTLAPFRYPLALNGSLLDITHAAKLLEKQPARGKQSHYWRYRRDGNARQQRFYFVGDTECPGRYNPYFCVQYTPHTYTNLRFPLDTSMLMRHRAVEYKYVSRMWVTLKQAEELFGTHLLPERANDVPVIYCNHFTAGLEATAFYCADQFASGDILFPNRCQLDIAVKGVRLPSTQLLAYPLLARLVAQCEKGETADGEGDDRPGSDQAMTDAERHLEMVEHRQRCEAVKLHGFWSAEAEIEYLKISKIAGILTRQCLLCHYPRPLFFSNRTLVAFDLALREGEQGVVQLRLPVRLNKRLAWCNGECWFNVSQLREPAVAQELMDNPPRHFMTRQCLHGVIAVSCCRAQLARRGDTVAEAVSSASCVSARCNSSAEWVPAYVLKTMGWRLREGARGVAYTPLPTGATFKRFPVGDSVLFSVEDVNLSDASKDWLRRYTPVSEMGLPFLRGLRQAMTLRAFERGYQSHCWLLYRTRQNSEFSTPQLMLRQSCKSVRRIAFQRPGEPHALSDAQLLRAGRFEFVNAEEVAPQSLTRACKGSATREGGVEHPDAPLSQMDEGARFKVKSGIGLSAEHLLLHPVAAAGDAATLGDTETSGRVDVIEFDDCGDVNDVWESDDLSSYLYVD</sequence>
<organism evidence="2 3">
    <name type="scientific">Leishmania enriettii</name>
    <dbReference type="NCBI Taxonomy" id="5663"/>
    <lineage>
        <taxon>Eukaryota</taxon>
        <taxon>Discoba</taxon>
        <taxon>Euglenozoa</taxon>
        <taxon>Kinetoplastea</taxon>
        <taxon>Metakinetoplastina</taxon>
        <taxon>Trypanosomatida</taxon>
        <taxon>Trypanosomatidae</taxon>
        <taxon>Leishmaniinae</taxon>
        <taxon>Leishmania</taxon>
    </lineage>
</organism>
<dbReference type="OrthoDB" id="259667at2759"/>
<dbReference type="GeneID" id="94171659"/>
<feature type="domain" description="Trypanosoma Tc-38 (p38) protein" evidence="1">
    <location>
        <begin position="14"/>
        <end position="97"/>
    </location>
</feature>
<dbReference type="InterPro" id="IPR045399">
    <property type="entry name" value="Tc-38"/>
</dbReference>
<evidence type="ECO:0000259" key="1">
    <source>
        <dbReference type="Pfam" id="PF20054"/>
    </source>
</evidence>
<protein>
    <recommendedName>
        <fullName evidence="1">Trypanosoma Tc-38 (p38) protein domain-containing protein</fullName>
    </recommendedName>
</protein>
<evidence type="ECO:0000313" key="2">
    <source>
        <dbReference type="EMBL" id="KAG5474991.1"/>
    </source>
</evidence>
<name>A0A836GH85_LEIEN</name>
<dbReference type="RefSeq" id="XP_067691520.1">
    <property type="nucleotide sequence ID" value="XM_067836149.1"/>
</dbReference>
<dbReference type="EMBL" id="JAFHKP010000028">
    <property type="protein sequence ID" value="KAG5474991.1"/>
    <property type="molecule type" value="Genomic_DNA"/>
</dbReference>
<proteinExistence type="predicted"/>
<dbReference type="Pfam" id="PF20054">
    <property type="entry name" value="Tc-38"/>
    <property type="match status" value="1"/>
</dbReference>
<dbReference type="AlphaFoldDB" id="A0A836GH85"/>
<comment type="caution">
    <text evidence="2">The sequence shown here is derived from an EMBL/GenBank/DDBJ whole genome shotgun (WGS) entry which is preliminary data.</text>
</comment>
<evidence type="ECO:0000313" key="3">
    <source>
        <dbReference type="Proteomes" id="UP000674179"/>
    </source>
</evidence>